<proteinExistence type="predicted"/>
<protein>
    <recommendedName>
        <fullName evidence="3">Ankyrin repeat protein</fullName>
    </recommendedName>
</protein>
<dbReference type="SMART" id="SM00248">
    <property type="entry name" value="ANK"/>
    <property type="match status" value="3"/>
</dbReference>
<dbReference type="Gene3D" id="1.25.40.20">
    <property type="entry name" value="Ankyrin repeat-containing domain"/>
    <property type="match status" value="2"/>
</dbReference>
<dbReference type="OrthoDB" id="366390at2759"/>
<evidence type="ECO:0000313" key="2">
    <source>
        <dbReference type="Proteomes" id="UP000789595"/>
    </source>
</evidence>
<dbReference type="InterPro" id="IPR036770">
    <property type="entry name" value="Ankyrin_rpt-contain_sf"/>
</dbReference>
<reference evidence="1" key="1">
    <citation type="submission" date="2021-11" db="EMBL/GenBank/DDBJ databases">
        <authorList>
            <consortium name="Genoscope - CEA"/>
            <person name="William W."/>
        </authorList>
    </citation>
    <scope>NUCLEOTIDE SEQUENCE</scope>
</reference>
<accession>A0A8J2S2Z2</accession>
<keyword evidence="2" id="KW-1185">Reference proteome</keyword>
<dbReference type="InterPro" id="IPR002110">
    <property type="entry name" value="Ankyrin_rpt"/>
</dbReference>
<organism evidence="1 2">
    <name type="scientific">Pelagomonas calceolata</name>
    <dbReference type="NCBI Taxonomy" id="35677"/>
    <lineage>
        <taxon>Eukaryota</taxon>
        <taxon>Sar</taxon>
        <taxon>Stramenopiles</taxon>
        <taxon>Ochrophyta</taxon>
        <taxon>Pelagophyceae</taxon>
        <taxon>Pelagomonadales</taxon>
        <taxon>Pelagomonadaceae</taxon>
        <taxon>Pelagomonas</taxon>
    </lineage>
</organism>
<evidence type="ECO:0008006" key="3">
    <source>
        <dbReference type="Google" id="ProtNLM"/>
    </source>
</evidence>
<evidence type="ECO:0000313" key="1">
    <source>
        <dbReference type="EMBL" id="CAH0363968.1"/>
    </source>
</evidence>
<dbReference type="SUPFAM" id="SSF48403">
    <property type="entry name" value="Ankyrin repeat"/>
    <property type="match status" value="1"/>
</dbReference>
<dbReference type="Proteomes" id="UP000789595">
    <property type="component" value="Unassembled WGS sequence"/>
</dbReference>
<comment type="caution">
    <text evidence="1">The sequence shown here is derived from an EMBL/GenBank/DDBJ whole genome shotgun (WGS) entry which is preliminary data.</text>
</comment>
<name>A0A8J2S2Z2_9STRA</name>
<dbReference type="EMBL" id="CAKKNE010000001">
    <property type="protein sequence ID" value="CAH0363968.1"/>
    <property type="molecule type" value="Genomic_DNA"/>
</dbReference>
<dbReference type="AlphaFoldDB" id="A0A8J2S2Z2"/>
<gene>
    <name evidence="1" type="ORF">PECAL_1P03120</name>
</gene>
<sequence>MSHFDEDTPAHLRAAFAGDLSTVEAWLYDGGDVNQDDYLYGSLLSSAIAGSQTQMRAYLVARGARCGKSDVYCLCDEILDSPSNLDVARLLIEHGADPAMGNEINSNWGAQHKLAVLACSTERRATRCALLIRLLVEKGAAVDPRLGGNTRFAVGTTSLMVAAFYSAPVVFLRELLRLGADLAATNALGESALSLARNAIYTHDGSASVADKRAIVNFLYEVSAAGTFKCYVNEPRKRLLVLAKLCERGRATAPRRGALARLFPTRRSRRAGEGLPDVLFWKVLSFWRTSRDGSV</sequence>